<dbReference type="STRING" id="177413.SAMN05660859_4181"/>
<reference evidence="3" key="1">
    <citation type="submission" date="2016-10" db="EMBL/GenBank/DDBJ databases">
        <authorList>
            <person name="Varghese N."/>
            <person name="Submissions S."/>
        </authorList>
    </citation>
    <scope>NUCLEOTIDE SEQUENCE [LARGE SCALE GENOMIC DNA]</scope>
    <source>
        <strain evidence="3">CGMCC 1.1761</strain>
    </source>
</reference>
<dbReference type="EMBL" id="FMTP01000009">
    <property type="protein sequence ID" value="SCW94858.1"/>
    <property type="molecule type" value="Genomic_DNA"/>
</dbReference>
<dbReference type="AlphaFoldDB" id="A0A1G4UMG6"/>
<dbReference type="RefSeq" id="WP_091443789.1">
    <property type="nucleotide sequence ID" value="NZ_FMTP01000009.1"/>
</dbReference>
<organism evidence="2 3">
    <name type="scientific">Ancylobacter rudongensis</name>
    <dbReference type="NCBI Taxonomy" id="177413"/>
    <lineage>
        <taxon>Bacteria</taxon>
        <taxon>Pseudomonadati</taxon>
        <taxon>Pseudomonadota</taxon>
        <taxon>Alphaproteobacteria</taxon>
        <taxon>Hyphomicrobiales</taxon>
        <taxon>Xanthobacteraceae</taxon>
        <taxon>Ancylobacter</taxon>
    </lineage>
</organism>
<name>A0A1G4UMG6_9HYPH</name>
<protein>
    <submittedName>
        <fullName evidence="2">Uncharacterized protein</fullName>
    </submittedName>
</protein>
<proteinExistence type="predicted"/>
<gene>
    <name evidence="2" type="ORF">SAMN05660859_4181</name>
</gene>
<accession>A0A1G4UMG6</accession>
<evidence type="ECO:0000313" key="3">
    <source>
        <dbReference type="Proteomes" id="UP000198889"/>
    </source>
</evidence>
<feature type="signal peptide" evidence="1">
    <location>
        <begin position="1"/>
        <end position="24"/>
    </location>
</feature>
<sequence>MKRSVAYAVVVGFSFLGMAGSAMADACQATGTLTEAVGTVLVDSGQGFANAGVGTSLKGGDKVSVQGAGSAVVDFGSSRTVMVPGSTTTTLQVPGCGLAVDSSTGLVVGAVAVGGGVAAAIALSDNGSGNGFIFPVSP</sequence>
<feature type="chain" id="PRO_5011746202" evidence="1">
    <location>
        <begin position="25"/>
        <end position="138"/>
    </location>
</feature>
<keyword evidence="3" id="KW-1185">Reference proteome</keyword>
<dbReference type="Proteomes" id="UP000198889">
    <property type="component" value="Unassembled WGS sequence"/>
</dbReference>
<keyword evidence="1" id="KW-0732">Signal</keyword>
<evidence type="ECO:0000313" key="2">
    <source>
        <dbReference type="EMBL" id="SCW94858.1"/>
    </source>
</evidence>
<evidence type="ECO:0000256" key="1">
    <source>
        <dbReference type="SAM" id="SignalP"/>
    </source>
</evidence>